<reference evidence="2 3" key="1">
    <citation type="journal article" date="2022" name="Int. J. Syst. Evol. Microbiol.">
        <title>Noviherbaspirillum aridicola sp. nov., isolated from an arid soil in Pakistan.</title>
        <authorList>
            <person name="Khan I.U."/>
            <person name="Saqib M."/>
            <person name="Amin A."/>
            <person name="Hussain F."/>
            <person name="Li L."/>
            <person name="Liu Y.H."/>
            <person name="Fang B.Z."/>
            <person name="Ahmed I."/>
            <person name="Li W.J."/>
        </authorList>
    </citation>
    <scope>NUCLEOTIDE SEQUENCE [LARGE SCALE GENOMIC DNA]</scope>
    <source>
        <strain evidence="2 3">NCCP-691</strain>
    </source>
</reference>
<gene>
    <name evidence="2" type="ORF">NCCP691_35310</name>
</gene>
<evidence type="ECO:0000313" key="2">
    <source>
        <dbReference type="EMBL" id="GIZ53517.1"/>
    </source>
</evidence>
<keyword evidence="1" id="KW-1133">Transmembrane helix</keyword>
<dbReference type="EMBL" id="BPMK01000017">
    <property type="protein sequence ID" value="GIZ53517.1"/>
    <property type="molecule type" value="Genomic_DNA"/>
</dbReference>
<protein>
    <submittedName>
        <fullName evidence="2">Uncharacterized protein</fullName>
    </submittedName>
</protein>
<evidence type="ECO:0000313" key="3">
    <source>
        <dbReference type="Proteomes" id="UP000887222"/>
    </source>
</evidence>
<name>A0ABQ4Q8I0_9BURK</name>
<sequence length="130" mass="13246">MKAGQASRSLSLLQPGRAANVTGESVGLRTSAGAGAGAGAGFGCAGTGTGAGGFSGAEVQAESRTSARAAALAGTLVCFDGMRIESMWLLMLEAGVALFLLIFIVWWTMFSGRKPESPPAEKPREPEDKP</sequence>
<proteinExistence type="predicted"/>
<organism evidence="2 3">
    <name type="scientific">Noviherbaspirillum aridicola</name>
    <dbReference type="NCBI Taxonomy" id="2849687"/>
    <lineage>
        <taxon>Bacteria</taxon>
        <taxon>Pseudomonadati</taxon>
        <taxon>Pseudomonadota</taxon>
        <taxon>Betaproteobacteria</taxon>
        <taxon>Burkholderiales</taxon>
        <taxon>Oxalobacteraceae</taxon>
        <taxon>Noviherbaspirillum</taxon>
    </lineage>
</organism>
<accession>A0ABQ4Q8I0</accession>
<keyword evidence="1" id="KW-0472">Membrane</keyword>
<keyword evidence="3" id="KW-1185">Reference proteome</keyword>
<evidence type="ECO:0000256" key="1">
    <source>
        <dbReference type="SAM" id="Phobius"/>
    </source>
</evidence>
<feature type="transmembrane region" description="Helical" evidence="1">
    <location>
        <begin position="88"/>
        <end position="109"/>
    </location>
</feature>
<dbReference type="Proteomes" id="UP000887222">
    <property type="component" value="Unassembled WGS sequence"/>
</dbReference>
<comment type="caution">
    <text evidence="2">The sequence shown here is derived from an EMBL/GenBank/DDBJ whole genome shotgun (WGS) entry which is preliminary data.</text>
</comment>
<keyword evidence="1" id="KW-0812">Transmembrane</keyword>